<gene>
    <name evidence="2" type="ORF">ADK37_38010</name>
</gene>
<feature type="non-terminal residue" evidence="2">
    <location>
        <position position="1"/>
    </location>
</feature>
<sequence>AHAADNAGQHIRLGDSVGDNLGDVGRVGDDLPTTPAVHAGGDVPAVHAGGDLPGGGAGNHLPGSSAADHLPGGRADDLGSGPRASHEPPSGHAGGTADNLPGGRTDDVGTDPTASHEPSGGHAGSDGHGADVGGHGDGGNGPGGHTHGGDHPSGHPGEAGSPHGHEPNGEPHAERDVRDPRGSVADDIARREAEPIQLGDEPLPPPRQGEHDLGQIPESRVQRDADGLITHVDGRNFEHFLKDLSYQRGAAFREAKELGTLSRRKVGPCAGLVMDLRTGRIVEAMNGKPDDLIENVHPTIGDRYENFPDPRPAPDEPLRHAEVKAVNSLLWERTKLGLPDGAEALAELRAAMEFPYFDHMRTELPGRPAAFCANCDLMLDGVDSLHGRFTGAPTDENWIP</sequence>
<feature type="region of interest" description="Disordered" evidence="1">
    <location>
        <begin position="1"/>
        <end position="213"/>
    </location>
</feature>
<dbReference type="EMBL" id="LGUS01000224">
    <property type="protein sequence ID" value="KOG29092.1"/>
    <property type="molecule type" value="Genomic_DNA"/>
</dbReference>
<accession>A0A0L8KT60</accession>
<comment type="caution">
    <text evidence="2">The sequence shown here is derived from an EMBL/GenBank/DDBJ whole genome shotgun (WGS) entry which is preliminary data.</text>
</comment>
<dbReference type="AlphaFoldDB" id="A0A0L8KT60"/>
<evidence type="ECO:0008006" key="4">
    <source>
        <dbReference type="Google" id="ProtNLM"/>
    </source>
</evidence>
<keyword evidence="3" id="KW-1185">Reference proteome</keyword>
<proteinExistence type="predicted"/>
<reference evidence="3" key="1">
    <citation type="submission" date="2015-07" db="EMBL/GenBank/DDBJ databases">
        <authorList>
            <person name="Ju K.-S."/>
            <person name="Doroghazi J.R."/>
            <person name="Metcalf W.W."/>
        </authorList>
    </citation>
    <scope>NUCLEOTIDE SEQUENCE [LARGE SCALE GENOMIC DNA]</scope>
    <source>
        <strain evidence="3">NRRL 2290</strain>
    </source>
</reference>
<dbReference type="STRING" id="67356.AQJ84_37525"/>
<feature type="compositionally biased region" description="Gly residues" evidence="1">
    <location>
        <begin position="121"/>
        <end position="146"/>
    </location>
</feature>
<dbReference type="eggNOG" id="COG3266">
    <property type="taxonomic scope" value="Bacteria"/>
</dbReference>
<dbReference type="Proteomes" id="UP000037251">
    <property type="component" value="Unassembled WGS sequence"/>
</dbReference>
<name>A0A0L8KT60_9ACTN</name>
<protein>
    <recommendedName>
        <fullName evidence="4">YwqJ-like deaminase</fullName>
    </recommendedName>
</protein>
<evidence type="ECO:0000313" key="2">
    <source>
        <dbReference type="EMBL" id="KOG29092.1"/>
    </source>
</evidence>
<feature type="compositionally biased region" description="Basic and acidic residues" evidence="1">
    <location>
        <begin position="163"/>
        <end position="181"/>
    </location>
</feature>
<evidence type="ECO:0000256" key="1">
    <source>
        <dbReference type="SAM" id="MobiDB-lite"/>
    </source>
</evidence>
<dbReference type="RefSeq" id="WP_310591802.1">
    <property type="nucleotide sequence ID" value="NZ_LGUS01000224.1"/>
</dbReference>
<evidence type="ECO:0000313" key="3">
    <source>
        <dbReference type="Proteomes" id="UP000037251"/>
    </source>
</evidence>
<organism evidence="2 3">
    <name type="scientific">Streptomyces resistomycificus</name>
    <dbReference type="NCBI Taxonomy" id="67356"/>
    <lineage>
        <taxon>Bacteria</taxon>
        <taxon>Bacillati</taxon>
        <taxon>Actinomycetota</taxon>
        <taxon>Actinomycetes</taxon>
        <taxon>Kitasatosporales</taxon>
        <taxon>Streptomycetaceae</taxon>
        <taxon>Streptomyces</taxon>
        <taxon>Streptomyces aurantiacus group</taxon>
    </lineage>
</organism>
<dbReference type="PATRIC" id="fig|67356.5.peg.8132"/>